<evidence type="ECO:0000256" key="1">
    <source>
        <dbReference type="SAM" id="MobiDB-lite"/>
    </source>
</evidence>
<feature type="region of interest" description="Disordered" evidence="1">
    <location>
        <begin position="160"/>
        <end position="241"/>
    </location>
</feature>
<gene>
    <name evidence="2" type="ORF">GQX73_g6562</name>
</gene>
<comment type="caution">
    <text evidence="2">The sequence shown here is derived from an EMBL/GenBank/DDBJ whole genome shotgun (WGS) entry which is preliminary data.</text>
</comment>
<reference evidence="2 3" key="1">
    <citation type="submission" date="2019-12" db="EMBL/GenBank/DDBJ databases">
        <title>Draft genome sequence of the ascomycete Xylaria multiplex DSM 110363.</title>
        <authorList>
            <person name="Buettner E."/>
            <person name="Kellner H."/>
        </authorList>
    </citation>
    <scope>NUCLEOTIDE SEQUENCE [LARGE SCALE GENOMIC DNA]</scope>
    <source>
        <strain evidence="2 3">DSM 110363</strain>
    </source>
</reference>
<evidence type="ECO:0000313" key="3">
    <source>
        <dbReference type="Proteomes" id="UP000481858"/>
    </source>
</evidence>
<dbReference type="AlphaFoldDB" id="A0A7C8ILX4"/>
<accession>A0A7C8ILX4</accession>
<dbReference type="Proteomes" id="UP000481858">
    <property type="component" value="Unassembled WGS sequence"/>
</dbReference>
<name>A0A7C8ILX4_9PEZI</name>
<evidence type="ECO:0000313" key="2">
    <source>
        <dbReference type="EMBL" id="KAF2966986.1"/>
    </source>
</evidence>
<dbReference type="PANTHER" id="PTHR24148">
    <property type="entry name" value="ANKYRIN REPEAT DOMAIN-CONTAINING PROTEIN 39 HOMOLOG-RELATED"/>
    <property type="match status" value="1"/>
</dbReference>
<feature type="compositionally biased region" description="Basic and acidic residues" evidence="1">
    <location>
        <begin position="212"/>
        <end position="241"/>
    </location>
</feature>
<feature type="compositionally biased region" description="Basic and acidic residues" evidence="1">
    <location>
        <begin position="162"/>
        <end position="189"/>
    </location>
</feature>
<organism evidence="2 3">
    <name type="scientific">Xylaria multiplex</name>
    <dbReference type="NCBI Taxonomy" id="323545"/>
    <lineage>
        <taxon>Eukaryota</taxon>
        <taxon>Fungi</taxon>
        <taxon>Dikarya</taxon>
        <taxon>Ascomycota</taxon>
        <taxon>Pezizomycotina</taxon>
        <taxon>Sordariomycetes</taxon>
        <taxon>Xylariomycetidae</taxon>
        <taxon>Xylariales</taxon>
        <taxon>Xylariaceae</taxon>
        <taxon>Xylaria</taxon>
    </lineage>
</organism>
<feature type="compositionally biased region" description="Acidic residues" evidence="1">
    <location>
        <begin position="190"/>
        <end position="211"/>
    </location>
</feature>
<dbReference type="EMBL" id="WUBL01000076">
    <property type="protein sequence ID" value="KAF2966986.1"/>
    <property type="molecule type" value="Genomic_DNA"/>
</dbReference>
<protein>
    <submittedName>
        <fullName evidence="2">Uncharacterized protein</fullName>
    </submittedName>
</protein>
<sequence length="310" mass="34796">MVRYNPDPFVGPAVSSRGSFYSASGRCVPKREKGWFKIGDAGLQVLAFKLANLNEIWDSAVHGSIPTSWLRAVGWRNARIAPPEELWRTLVADRTSVGLDPEPGYSSIIQSAALEKGVQYGINTNEFIREKDNAAYYEVFRRVEAVVWSRKLVRAGLCGSEGENKENKNKEEEEKEGGKEGGKEEGKKDDDEEGDEDEQGDGDEQGDEDEQGGEKKEEKWEREAREEREEMEERREKEKRGSLGLVPAETEITDGIYIVQGCSVPLVLRQTGKQQEGRETYKLIGECYINNMMDGEAMIGHPGWVGITLE</sequence>
<dbReference type="Pfam" id="PF26639">
    <property type="entry name" value="Het-6_barrel"/>
    <property type="match status" value="1"/>
</dbReference>
<dbReference type="InterPro" id="IPR052895">
    <property type="entry name" value="HetReg/Transcr_Mod"/>
</dbReference>
<proteinExistence type="predicted"/>
<keyword evidence="3" id="KW-1185">Reference proteome</keyword>
<dbReference type="InParanoid" id="A0A7C8ILX4"/>
<dbReference type="PANTHER" id="PTHR24148:SF64">
    <property type="entry name" value="HETEROKARYON INCOMPATIBILITY DOMAIN-CONTAINING PROTEIN"/>
    <property type="match status" value="1"/>
</dbReference>
<dbReference type="OrthoDB" id="3477286at2759"/>